<dbReference type="Pfam" id="PF00092">
    <property type="entry name" value="VWA"/>
    <property type="match status" value="1"/>
</dbReference>
<evidence type="ECO:0000313" key="5">
    <source>
        <dbReference type="Proteomes" id="UP000315724"/>
    </source>
</evidence>
<feature type="transmembrane region" description="Helical" evidence="2">
    <location>
        <begin position="21"/>
        <end position="41"/>
    </location>
</feature>
<keyword evidence="2" id="KW-0472">Membrane</keyword>
<proteinExistence type="predicted"/>
<dbReference type="SMART" id="SM00327">
    <property type="entry name" value="VWA"/>
    <property type="match status" value="1"/>
</dbReference>
<keyword evidence="2" id="KW-0812">Transmembrane</keyword>
<gene>
    <name evidence="4" type="ORF">Mal48_23370</name>
</gene>
<evidence type="ECO:0000313" key="4">
    <source>
        <dbReference type="EMBL" id="QDT33085.1"/>
    </source>
</evidence>
<reference evidence="4 5" key="1">
    <citation type="submission" date="2019-02" db="EMBL/GenBank/DDBJ databases">
        <title>Deep-cultivation of Planctomycetes and their phenomic and genomic characterization uncovers novel biology.</title>
        <authorList>
            <person name="Wiegand S."/>
            <person name="Jogler M."/>
            <person name="Boedeker C."/>
            <person name="Pinto D."/>
            <person name="Vollmers J."/>
            <person name="Rivas-Marin E."/>
            <person name="Kohn T."/>
            <person name="Peeters S.H."/>
            <person name="Heuer A."/>
            <person name="Rast P."/>
            <person name="Oberbeckmann S."/>
            <person name="Bunk B."/>
            <person name="Jeske O."/>
            <person name="Meyerdierks A."/>
            <person name="Storesund J.E."/>
            <person name="Kallscheuer N."/>
            <person name="Luecker S."/>
            <person name="Lage O.M."/>
            <person name="Pohl T."/>
            <person name="Merkel B.J."/>
            <person name="Hornburger P."/>
            <person name="Mueller R.-W."/>
            <person name="Bruemmer F."/>
            <person name="Labrenz M."/>
            <person name="Spormann A.M."/>
            <person name="Op den Camp H."/>
            <person name="Overmann J."/>
            <person name="Amann R."/>
            <person name="Jetten M.S.M."/>
            <person name="Mascher T."/>
            <person name="Medema M.H."/>
            <person name="Devos D.P."/>
            <person name="Kaster A.-K."/>
            <person name="Ovreas L."/>
            <person name="Rohde M."/>
            <person name="Galperin M.Y."/>
            <person name="Jogler C."/>
        </authorList>
    </citation>
    <scope>NUCLEOTIDE SEQUENCE [LARGE SCALE GENOMIC DNA]</scope>
    <source>
        <strain evidence="4 5">Mal48</strain>
    </source>
</reference>
<keyword evidence="5" id="KW-1185">Reference proteome</keyword>
<protein>
    <submittedName>
        <fullName evidence="4">von Willebrand factor type A domain protein</fullName>
    </submittedName>
</protein>
<dbReference type="RefSeq" id="WP_145198848.1">
    <property type="nucleotide sequence ID" value="NZ_CP036267.1"/>
</dbReference>
<evidence type="ECO:0000259" key="3">
    <source>
        <dbReference type="PROSITE" id="PS50234"/>
    </source>
</evidence>
<sequence length="349" mass="37450">MNEPKEAISISSQKLLEPTTSVAASAILHLTLIATLAFVALPTQNKDSVNTIAANFSPISTEVDPIQIEQETFNNDISSSSGASEALDKKFLSTVTNAPIDATPDVTQATTLDLANIGQAAGNMSENISSMLKSSEANRGGQGDGGEGSGQGNGDFFGLNLNGTSVVFVVDASSSMNHPFPDPYKTRFGRVKVELVRTIGRMTESEKFFMIFFHDIAVPMPAHRLVSATPANQKTYLTWMAPGQATGTTEPEAALHMALKLRPEVIYFLTDGRFHFSVVKSVTKANRDRITINTICFGDAEGEKMLKQLAASNGGVYKYVPDTATEPAPESEPSKISKRAESEVIEIPK</sequence>
<accession>A0A517QN98</accession>
<keyword evidence="2" id="KW-1133">Transmembrane helix</keyword>
<feature type="compositionally biased region" description="Gly residues" evidence="1">
    <location>
        <begin position="140"/>
        <end position="155"/>
    </location>
</feature>
<dbReference type="PROSITE" id="PS50234">
    <property type="entry name" value="VWFA"/>
    <property type="match status" value="1"/>
</dbReference>
<dbReference type="SUPFAM" id="SSF53300">
    <property type="entry name" value="vWA-like"/>
    <property type="match status" value="1"/>
</dbReference>
<feature type="domain" description="VWFA" evidence="3">
    <location>
        <begin position="165"/>
        <end position="344"/>
    </location>
</feature>
<feature type="compositionally biased region" description="Basic and acidic residues" evidence="1">
    <location>
        <begin position="332"/>
        <end position="349"/>
    </location>
</feature>
<dbReference type="OrthoDB" id="288124at2"/>
<dbReference type="InterPro" id="IPR002035">
    <property type="entry name" value="VWF_A"/>
</dbReference>
<feature type="region of interest" description="Disordered" evidence="1">
    <location>
        <begin position="322"/>
        <end position="349"/>
    </location>
</feature>
<dbReference type="KEGG" id="tpol:Mal48_23370"/>
<name>A0A517QN98_9PLAN</name>
<dbReference type="EMBL" id="CP036267">
    <property type="protein sequence ID" value="QDT33085.1"/>
    <property type="molecule type" value="Genomic_DNA"/>
</dbReference>
<feature type="region of interest" description="Disordered" evidence="1">
    <location>
        <begin position="132"/>
        <end position="155"/>
    </location>
</feature>
<organism evidence="4 5">
    <name type="scientific">Thalassoglobus polymorphus</name>
    <dbReference type="NCBI Taxonomy" id="2527994"/>
    <lineage>
        <taxon>Bacteria</taxon>
        <taxon>Pseudomonadati</taxon>
        <taxon>Planctomycetota</taxon>
        <taxon>Planctomycetia</taxon>
        <taxon>Planctomycetales</taxon>
        <taxon>Planctomycetaceae</taxon>
        <taxon>Thalassoglobus</taxon>
    </lineage>
</organism>
<dbReference type="InterPro" id="IPR036465">
    <property type="entry name" value="vWFA_dom_sf"/>
</dbReference>
<dbReference type="Gene3D" id="3.40.50.410">
    <property type="entry name" value="von Willebrand factor, type A domain"/>
    <property type="match status" value="1"/>
</dbReference>
<dbReference type="Proteomes" id="UP000315724">
    <property type="component" value="Chromosome"/>
</dbReference>
<evidence type="ECO:0000256" key="1">
    <source>
        <dbReference type="SAM" id="MobiDB-lite"/>
    </source>
</evidence>
<dbReference type="AlphaFoldDB" id="A0A517QN98"/>
<dbReference type="CDD" id="cd00198">
    <property type="entry name" value="vWFA"/>
    <property type="match status" value="1"/>
</dbReference>
<evidence type="ECO:0000256" key="2">
    <source>
        <dbReference type="SAM" id="Phobius"/>
    </source>
</evidence>